<dbReference type="PANTHER" id="PTHR45080">
    <property type="entry name" value="CONTACTIN 5"/>
    <property type="match status" value="1"/>
</dbReference>
<dbReference type="GO" id="GO:0050808">
    <property type="term" value="P:synapse organization"/>
    <property type="evidence" value="ECO:0007669"/>
    <property type="project" value="TreeGrafter"/>
</dbReference>
<dbReference type="AlphaFoldDB" id="S4RAB5"/>
<accession>S4RAB5</accession>
<evidence type="ECO:0000256" key="2">
    <source>
        <dbReference type="ARBA" id="ARBA00023157"/>
    </source>
</evidence>
<dbReference type="InterPro" id="IPR003598">
    <property type="entry name" value="Ig_sub2"/>
</dbReference>
<evidence type="ECO:0000256" key="1">
    <source>
        <dbReference type="ARBA" id="ARBA00022729"/>
    </source>
</evidence>
<feature type="domain" description="Ig-like" evidence="3">
    <location>
        <begin position="107"/>
        <end position="181"/>
    </location>
</feature>
<name>S4RAB5_PETMA</name>
<dbReference type="InterPro" id="IPR036179">
    <property type="entry name" value="Ig-like_dom_sf"/>
</dbReference>
<dbReference type="InterPro" id="IPR003599">
    <property type="entry name" value="Ig_sub"/>
</dbReference>
<dbReference type="Ensembl" id="ENSPMAT00000002157.1">
    <property type="protein sequence ID" value="ENSPMAP00000002146.1"/>
    <property type="gene ID" value="ENSPMAG00000001962.1"/>
</dbReference>
<dbReference type="PANTHER" id="PTHR45080:SF8">
    <property type="entry name" value="IG-LIKE DOMAIN-CONTAINING PROTEIN"/>
    <property type="match status" value="1"/>
</dbReference>
<dbReference type="Pfam" id="PF13927">
    <property type="entry name" value="Ig_3"/>
    <property type="match status" value="1"/>
</dbReference>
<dbReference type="InterPro" id="IPR013783">
    <property type="entry name" value="Ig-like_fold"/>
</dbReference>
<dbReference type="OMA" id="THEARYM"/>
<dbReference type="GeneTree" id="ENSGT00940000162700"/>
<dbReference type="GO" id="GO:0008046">
    <property type="term" value="F:axon guidance receptor activity"/>
    <property type="evidence" value="ECO:0007669"/>
    <property type="project" value="TreeGrafter"/>
</dbReference>
<dbReference type="Gene3D" id="2.60.40.10">
    <property type="entry name" value="Immunoglobulins"/>
    <property type="match status" value="2"/>
</dbReference>
<proteinExistence type="predicted"/>
<sequence>ALPAPSPTPPWRRSTRVLNQDPAVVTARIGLPVQLHCWVAGNVRPSMEWLKDGRPISEQSRRYMVLSNGTLQVTDVLQSDSGLFTCRVTTARGTKFRNINLVISGELRILKAPSSTHVSEGHHVELPCTASDKRAFIQWTRDGVEVQLSEGRAALGADGELVLFSARTDDSGRYACVATLG</sequence>
<dbReference type="SUPFAM" id="SSF48726">
    <property type="entry name" value="Immunoglobulin"/>
    <property type="match status" value="2"/>
</dbReference>
<dbReference type="GO" id="GO:0005886">
    <property type="term" value="C:plasma membrane"/>
    <property type="evidence" value="ECO:0007669"/>
    <property type="project" value="TreeGrafter"/>
</dbReference>
<dbReference type="SMART" id="SM00408">
    <property type="entry name" value="IGc2"/>
    <property type="match status" value="2"/>
</dbReference>
<reference evidence="4" key="1">
    <citation type="submission" date="2025-08" db="UniProtKB">
        <authorList>
            <consortium name="Ensembl"/>
        </authorList>
    </citation>
    <scope>IDENTIFICATION</scope>
</reference>
<dbReference type="HOGENOM" id="CLU_1492453_0_0_1"/>
<dbReference type="SMART" id="SM00409">
    <property type="entry name" value="IG"/>
    <property type="match status" value="2"/>
</dbReference>
<dbReference type="Pfam" id="PF07679">
    <property type="entry name" value="I-set"/>
    <property type="match status" value="1"/>
</dbReference>
<dbReference type="GO" id="GO:0030424">
    <property type="term" value="C:axon"/>
    <property type="evidence" value="ECO:0007669"/>
    <property type="project" value="TreeGrafter"/>
</dbReference>
<organism evidence="4">
    <name type="scientific">Petromyzon marinus</name>
    <name type="common">Sea lamprey</name>
    <dbReference type="NCBI Taxonomy" id="7757"/>
    <lineage>
        <taxon>Eukaryota</taxon>
        <taxon>Metazoa</taxon>
        <taxon>Chordata</taxon>
        <taxon>Craniata</taxon>
        <taxon>Vertebrata</taxon>
        <taxon>Cyclostomata</taxon>
        <taxon>Hyperoartia</taxon>
        <taxon>Petromyzontiformes</taxon>
        <taxon>Petromyzontidae</taxon>
        <taxon>Petromyzon</taxon>
    </lineage>
</organism>
<evidence type="ECO:0000259" key="3">
    <source>
        <dbReference type="PROSITE" id="PS50835"/>
    </source>
</evidence>
<reference evidence="4" key="2">
    <citation type="submission" date="2025-09" db="UniProtKB">
        <authorList>
            <consortium name="Ensembl"/>
        </authorList>
    </citation>
    <scope>IDENTIFICATION</scope>
</reference>
<keyword evidence="1" id="KW-0732">Signal</keyword>
<evidence type="ECO:0000313" key="4">
    <source>
        <dbReference type="Ensembl" id="ENSPMAP00000002146.1"/>
    </source>
</evidence>
<feature type="domain" description="Ig-like" evidence="3">
    <location>
        <begin position="3"/>
        <end position="104"/>
    </location>
</feature>
<dbReference type="InterPro" id="IPR007110">
    <property type="entry name" value="Ig-like_dom"/>
</dbReference>
<dbReference type="GO" id="GO:0007156">
    <property type="term" value="P:homophilic cell adhesion via plasma membrane adhesion molecules"/>
    <property type="evidence" value="ECO:0007669"/>
    <property type="project" value="TreeGrafter"/>
</dbReference>
<dbReference type="PROSITE" id="PS50835">
    <property type="entry name" value="IG_LIKE"/>
    <property type="match status" value="2"/>
</dbReference>
<dbReference type="STRING" id="7757.ENSPMAP00000002146"/>
<protein>
    <recommendedName>
        <fullName evidence="3">Ig-like domain-containing protein</fullName>
    </recommendedName>
</protein>
<dbReference type="GO" id="GO:0043025">
    <property type="term" value="C:neuronal cell body"/>
    <property type="evidence" value="ECO:0007669"/>
    <property type="project" value="TreeGrafter"/>
</dbReference>
<dbReference type="InterPro" id="IPR013098">
    <property type="entry name" value="Ig_I-set"/>
</dbReference>
<keyword evidence="2" id="KW-1015">Disulfide bond</keyword>
<dbReference type="InterPro" id="IPR050958">
    <property type="entry name" value="Cell_Adh-Cytoskel_Orgn"/>
</dbReference>